<dbReference type="EMBL" id="JAULSX010000006">
    <property type="protein sequence ID" value="KAK3489563.1"/>
    <property type="molecule type" value="Genomic_DNA"/>
</dbReference>
<comment type="caution">
    <text evidence="3">The sequence shown here is derived from an EMBL/GenBank/DDBJ whole genome shotgun (WGS) entry which is preliminary data.</text>
</comment>
<name>A0AAJ0I4L5_9PEZI</name>
<keyword evidence="2" id="KW-0812">Transmembrane</keyword>
<dbReference type="Proteomes" id="UP001285908">
    <property type="component" value="Unassembled WGS sequence"/>
</dbReference>
<accession>A0AAJ0I4L5</accession>
<protein>
    <submittedName>
        <fullName evidence="3">Uncharacterized protein</fullName>
    </submittedName>
</protein>
<evidence type="ECO:0000256" key="2">
    <source>
        <dbReference type="SAM" id="Phobius"/>
    </source>
</evidence>
<dbReference type="GeneID" id="87877909"/>
<evidence type="ECO:0000313" key="4">
    <source>
        <dbReference type="Proteomes" id="UP001285908"/>
    </source>
</evidence>
<keyword evidence="2" id="KW-1133">Transmembrane helix</keyword>
<keyword evidence="4" id="KW-1185">Reference proteome</keyword>
<feature type="transmembrane region" description="Helical" evidence="2">
    <location>
        <begin position="173"/>
        <end position="197"/>
    </location>
</feature>
<dbReference type="RefSeq" id="XP_062691270.1">
    <property type="nucleotide sequence ID" value="XM_062840287.1"/>
</dbReference>
<evidence type="ECO:0000313" key="3">
    <source>
        <dbReference type="EMBL" id="KAK3489563.1"/>
    </source>
</evidence>
<proteinExistence type="predicted"/>
<reference evidence="3 4" key="1">
    <citation type="journal article" date="2023" name="Mol. Phylogenet. Evol.">
        <title>Genome-scale phylogeny and comparative genomics of the fungal order Sordariales.</title>
        <authorList>
            <person name="Hensen N."/>
            <person name="Bonometti L."/>
            <person name="Westerberg I."/>
            <person name="Brannstrom I.O."/>
            <person name="Guillou S."/>
            <person name="Cros-Aarteil S."/>
            <person name="Calhoun S."/>
            <person name="Haridas S."/>
            <person name="Kuo A."/>
            <person name="Mondo S."/>
            <person name="Pangilinan J."/>
            <person name="Riley R."/>
            <person name="LaButti K."/>
            <person name="Andreopoulos B."/>
            <person name="Lipzen A."/>
            <person name="Chen C."/>
            <person name="Yan M."/>
            <person name="Daum C."/>
            <person name="Ng V."/>
            <person name="Clum A."/>
            <person name="Steindorff A."/>
            <person name="Ohm R.A."/>
            <person name="Martin F."/>
            <person name="Silar P."/>
            <person name="Natvig D.O."/>
            <person name="Lalanne C."/>
            <person name="Gautier V."/>
            <person name="Ament-Velasquez S.L."/>
            <person name="Kruys A."/>
            <person name="Hutchinson M.I."/>
            <person name="Powell A.J."/>
            <person name="Barry K."/>
            <person name="Miller A.N."/>
            <person name="Grigoriev I.V."/>
            <person name="Debuchy R."/>
            <person name="Gladieux P."/>
            <person name="Hiltunen Thoren M."/>
            <person name="Johannesson H."/>
        </authorList>
    </citation>
    <scope>NUCLEOTIDE SEQUENCE [LARGE SCALE GENOMIC DNA]</scope>
    <source>
        <strain evidence="3 4">FGSC 10403</strain>
    </source>
</reference>
<evidence type="ECO:0000256" key="1">
    <source>
        <dbReference type="SAM" id="MobiDB-lite"/>
    </source>
</evidence>
<dbReference type="AlphaFoldDB" id="A0AAJ0I4L5"/>
<gene>
    <name evidence="3" type="ORF">B0T23DRAFT_431012</name>
</gene>
<feature type="region of interest" description="Disordered" evidence="1">
    <location>
        <begin position="117"/>
        <end position="137"/>
    </location>
</feature>
<sequence length="234" mass="25994">MPQVLAFCRTADFTQQGKNAIVSAPDKPSENIPSTPGNALRSSPLLDGIWPSWPAFWRRRSAFIHQLLEPEGAHLEIPAPETRVPKHDLKSNVKNHGSCSIFQKPSHSSIAEHGQEIKGYAPPDKKTAKSLSSRSADVDNVDSHLTIRATAPDSAKDPDYNKKNGYWVPIEPVYYVLMGMGIVLAIHLVYLLVRCLVGGKDTVKYLRTWQGTVKKHWARKAERRTAKNEVVAPA</sequence>
<keyword evidence="2" id="KW-0472">Membrane</keyword>
<organism evidence="3 4">
    <name type="scientific">Neurospora hispaniola</name>
    <dbReference type="NCBI Taxonomy" id="588809"/>
    <lineage>
        <taxon>Eukaryota</taxon>
        <taxon>Fungi</taxon>
        <taxon>Dikarya</taxon>
        <taxon>Ascomycota</taxon>
        <taxon>Pezizomycotina</taxon>
        <taxon>Sordariomycetes</taxon>
        <taxon>Sordariomycetidae</taxon>
        <taxon>Sordariales</taxon>
        <taxon>Sordariaceae</taxon>
        <taxon>Neurospora</taxon>
    </lineage>
</organism>